<feature type="compositionally biased region" description="Polar residues" evidence="2">
    <location>
        <begin position="228"/>
        <end position="239"/>
    </location>
</feature>
<evidence type="ECO:0000313" key="3">
    <source>
        <dbReference type="EMBL" id="CAG8976879.1"/>
    </source>
</evidence>
<organism evidence="3 4">
    <name type="scientific">Hymenoscyphus albidus</name>
    <dbReference type="NCBI Taxonomy" id="595503"/>
    <lineage>
        <taxon>Eukaryota</taxon>
        <taxon>Fungi</taxon>
        <taxon>Dikarya</taxon>
        <taxon>Ascomycota</taxon>
        <taxon>Pezizomycotina</taxon>
        <taxon>Leotiomycetes</taxon>
        <taxon>Helotiales</taxon>
        <taxon>Helotiaceae</taxon>
        <taxon>Hymenoscyphus</taxon>
    </lineage>
</organism>
<gene>
    <name evidence="3" type="ORF">HYALB_00003490</name>
</gene>
<feature type="compositionally biased region" description="Polar residues" evidence="2">
    <location>
        <begin position="752"/>
        <end position="765"/>
    </location>
</feature>
<feature type="compositionally biased region" description="Polar residues" evidence="2">
    <location>
        <begin position="689"/>
        <end position="700"/>
    </location>
</feature>
<feature type="region of interest" description="Disordered" evidence="2">
    <location>
        <begin position="1"/>
        <end position="337"/>
    </location>
</feature>
<comment type="caution">
    <text evidence="3">The sequence shown here is derived from an EMBL/GenBank/DDBJ whole genome shotgun (WGS) entry which is preliminary data.</text>
</comment>
<sequence length="1010" mass="107426">MTDSNPFAQQAGPAKNLPKGRGRGKQATPAPQDGNFANMSQPQNTAPLGTGNAWPVGMTPPSSQVPQIFNTSPNTQTPYQGQQQAMGSTSGSRKRSADQLLDSPVTKSRKTVAGSSAPASAPSNGSHRVNDVTTPVPVETGPGGMRKVGGLWMPALPEPEPAPSSDVVQKSGQSTTSTATATALVQPAHSNARNAPKSGRSSASTASAAKPRARKAPAKNSAGLNMPTAPTAQPSRSNNGMSQAAGGMAGSSQPQQYSNQMAPQAQMGPQAQMAPPVGAPYNDYLKHSNRMFSPNPQVHAAQGQGFSGYDGQPIQDSRATVTVPSLSPPPDQTFPEPQHIEHYSTIYLTCAGCAFAKQDNSPFWMCQDCTPTAAARQARQREYQARKEALQREKNQRMFLQHHADKGRDDVNTLRDQFANAEKAFKKQLAEKDQRIAELETQFHDTMKSYNDLYNRCKWQQQVIIMSSQKENVAQQAGGDFAMSGAETASTQQRIRAGVDAIIKNGQMPRDGQVPMNSQVHANHQVPMNNQRHSNGQLPLNNQAHFNGQIPLNNQAHGQIPMKNEVHSNSQSSLHPAIRAMTPSGHSMNSAMSPNPNLNGMAGSQMSSPRPTQHGQAILGLPGAFNQGNNNLYPQNQGLSPHPNQGTFAPSNARAPRQATDAHRMNQQHPMNQQHSMNQGLSPGRMHSQLGNEASMNQRPSPGPGMHGNRATPSRANNGTPANQGMSPSQMHGRANNGTPVNQGMPTAPMHSRSNSGTPASQGMSPAQMPGRANNGTPASQGMPTAQMQGRANNGTPVNQGMSPAPTHSRTSSGTPSSHTVSPNGGGKMHGNVQASGRTNNGSSPMNQGMSSVQDPNTLAMSQTWNPPQNHGYQQNSHVRNTSQGRNEFMMNNNMPPQTQTHNGFAVNHTPGSDLMANNNGQGQASNNVPMNQSADTDFTTTNTDAGEFDADFDDDPLFNPALLDDDDTLQVPGEDMDCHAGNSSEGSTHGTPFMGSEYPDPTGIQDQIL</sequence>
<protein>
    <submittedName>
        <fullName evidence="3">Uncharacterized protein</fullName>
    </submittedName>
</protein>
<dbReference type="EMBL" id="CAJVRM010000195">
    <property type="protein sequence ID" value="CAG8976879.1"/>
    <property type="molecule type" value="Genomic_DNA"/>
</dbReference>
<feature type="compositionally biased region" description="Polar residues" evidence="2">
    <location>
        <begin position="833"/>
        <end position="903"/>
    </location>
</feature>
<feature type="compositionally biased region" description="Low complexity" evidence="2">
    <location>
        <begin position="936"/>
        <end position="945"/>
    </location>
</feature>
<evidence type="ECO:0000313" key="4">
    <source>
        <dbReference type="Proteomes" id="UP000701801"/>
    </source>
</evidence>
<feature type="compositionally biased region" description="Low complexity" evidence="2">
    <location>
        <begin position="174"/>
        <end position="183"/>
    </location>
</feature>
<evidence type="ECO:0000256" key="1">
    <source>
        <dbReference type="SAM" id="Coils"/>
    </source>
</evidence>
<feature type="compositionally biased region" description="Polar residues" evidence="2">
    <location>
        <begin position="60"/>
        <end position="91"/>
    </location>
</feature>
<keyword evidence="1" id="KW-0175">Coiled coil</keyword>
<feature type="compositionally biased region" description="Polar residues" evidence="2">
    <location>
        <begin position="35"/>
        <end position="47"/>
    </location>
</feature>
<name>A0A9N9LKJ2_9HELO</name>
<feature type="region of interest" description="Disordered" evidence="2">
    <location>
        <begin position="585"/>
        <end position="950"/>
    </location>
</feature>
<feature type="region of interest" description="Disordered" evidence="2">
    <location>
        <begin position="980"/>
        <end position="1010"/>
    </location>
</feature>
<proteinExistence type="predicted"/>
<feature type="compositionally biased region" description="Low complexity" evidence="2">
    <location>
        <begin position="917"/>
        <end position="928"/>
    </location>
</feature>
<feature type="coiled-coil region" evidence="1">
    <location>
        <begin position="373"/>
        <end position="442"/>
    </location>
</feature>
<feature type="compositionally biased region" description="Polar residues" evidence="2">
    <location>
        <begin position="314"/>
        <end position="325"/>
    </location>
</feature>
<feature type="compositionally biased region" description="Polar residues" evidence="2">
    <location>
        <begin position="585"/>
        <end position="615"/>
    </location>
</feature>
<feature type="compositionally biased region" description="Low complexity" evidence="2">
    <location>
        <begin position="240"/>
        <end position="276"/>
    </location>
</feature>
<keyword evidence="4" id="KW-1185">Reference proteome</keyword>
<evidence type="ECO:0000256" key="2">
    <source>
        <dbReference type="SAM" id="MobiDB-lite"/>
    </source>
</evidence>
<feature type="compositionally biased region" description="Polar residues" evidence="2">
    <location>
        <begin position="774"/>
        <end position="823"/>
    </location>
</feature>
<feature type="compositionally biased region" description="Low complexity" evidence="2">
    <location>
        <begin position="113"/>
        <end position="126"/>
    </location>
</feature>
<dbReference type="AlphaFoldDB" id="A0A9N9LKJ2"/>
<feature type="compositionally biased region" description="Polar residues" evidence="2">
    <location>
        <begin position="626"/>
        <end position="650"/>
    </location>
</feature>
<dbReference type="Proteomes" id="UP000701801">
    <property type="component" value="Unassembled WGS sequence"/>
</dbReference>
<accession>A0A9N9LKJ2</accession>
<feature type="compositionally biased region" description="Low complexity" evidence="2">
    <location>
        <begin position="196"/>
        <end position="210"/>
    </location>
</feature>
<feature type="compositionally biased region" description="Polar residues" evidence="2">
    <location>
        <begin position="982"/>
        <end position="991"/>
    </location>
</feature>
<feature type="compositionally biased region" description="Polar residues" evidence="2">
    <location>
        <begin position="711"/>
        <end position="745"/>
    </location>
</feature>
<reference evidence="3" key="1">
    <citation type="submission" date="2021-07" db="EMBL/GenBank/DDBJ databases">
        <authorList>
            <person name="Durling M."/>
        </authorList>
    </citation>
    <scope>NUCLEOTIDE SEQUENCE</scope>
</reference>
<dbReference type="OrthoDB" id="10359146at2759"/>
<feature type="compositionally biased region" description="Polar residues" evidence="2">
    <location>
        <begin position="665"/>
        <end position="681"/>
    </location>
</feature>